<evidence type="ECO:0000256" key="1">
    <source>
        <dbReference type="SAM" id="MobiDB-lite"/>
    </source>
</evidence>
<name>A0A8H3ZVQ6_9PEZI</name>
<protein>
    <submittedName>
        <fullName evidence="2">Uncharacterized protein</fullName>
    </submittedName>
</protein>
<evidence type="ECO:0000313" key="3">
    <source>
        <dbReference type="Proteomes" id="UP000434172"/>
    </source>
</evidence>
<organism evidence="2 3">
    <name type="scientific">Colletotrichum asianum</name>
    <dbReference type="NCBI Taxonomy" id="702518"/>
    <lineage>
        <taxon>Eukaryota</taxon>
        <taxon>Fungi</taxon>
        <taxon>Dikarya</taxon>
        <taxon>Ascomycota</taxon>
        <taxon>Pezizomycotina</taxon>
        <taxon>Sordariomycetes</taxon>
        <taxon>Hypocreomycetidae</taxon>
        <taxon>Glomerellales</taxon>
        <taxon>Glomerellaceae</taxon>
        <taxon>Colletotrichum</taxon>
        <taxon>Colletotrichum gloeosporioides species complex</taxon>
    </lineage>
</organism>
<dbReference type="AlphaFoldDB" id="A0A8H3ZVQ6"/>
<sequence length="151" mass="17041">MQVEAASSSSPSELHAQFPSNCRSGVKSRTTFLRYAGRTPLSLRKPSTASRTHQSPRDSVVPRTRRRRPSFVPVVLPSAMRDYESQVAAEKSVAEGKERRHRRGQSFMSPPEYFLQQGKYVPFLIGLGAEVRMEKLSCQTRLASLCNRRSE</sequence>
<keyword evidence="3" id="KW-1185">Reference proteome</keyword>
<dbReference type="EMBL" id="WOWK01000035">
    <property type="protein sequence ID" value="KAF0325630.1"/>
    <property type="molecule type" value="Genomic_DNA"/>
</dbReference>
<feature type="compositionally biased region" description="Polar residues" evidence="1">
    <location>
        <begin position="1"/>
        <end position="31"/>
    </location>
</feature>
<evidence type="ECO:0000313" key="2">
    <source>
        <dbReference type="EMBL" id="KAF0325630.1"/>
    </source>
</evidence>
<gene>
    <name evidence="2" type="ORF">GQ607_007072</name>
</gene>
<dbReference type="Proteomes" id="UP000434172">
    <property type="component" value="Unassembled WGS sequence"/>
</dbReference>
<feature type="region of interest" description="Disordered" evidence="1">
    <location>
        <begin position="1"/>
        <end position="68"/>
    </location>
</feature>
<proteinExistence type="predicted"/>
<accession>A0A8H3ZVQ6</accession>
<reference evidence="2 3" key="1">
    <citation type="submission" date="2019-12" db="EMBL/GenBank/DDBJ databases">
        <title>A genome sequence resource for the geographically widespread anthracnose pathogen Colletotrichum asianum.</title>
        <authorList>
            <person name="Meng Y."/>
        </authorList>
    </citation>
    <scope>NUCLEOTIDE SEQUENCE [LARGE SCALE GENOMIC DNA]</scope>
    <source>
        <strain evidence="2 3">ICMP 18580</strain>
    </source>
</reference>
<comment type="caution">
    <text evidence="2">The sequence shown here is derived from an EMBL/GenBank/DDBJ whole genome shotgun (WGS) entry which is preliminary data.</text>
</comment>